<name>X0GJ37_FUSOX</name>
<dbReference type="AlphaFoldDB" id="X0GJ37"/>
<protein>
    <submittedName>
        <fullName evidence="1">Uncharacterized protein</fullName>
    </submittedName>
</protein>
<accession>X0GJ37</accession>
<evidence type="ECO:0000313" key="1">
    <source>
        <dbReference type="EMBL" id="EXL63672.1"/>
    </source>
</evidence>
<gene>
    <name evidence="1" type="ORF">FOPG_20055</name>
</gene>
<proteinExistence type="predicted"/>
<organism evidence="1">
    <name type="scientific">Fusarium oxysporum f. sp. conglutinans race 2 54008</name>
    <dbReference type="NCBI Taxonomy" id="1089457"/>
    <lineage>
        <taxon>Eukaryota</taxon>
        <taxon>Fungi</taxon>
        <taxon>Dikarya</taxon>
        <taxon>Ascomycota</taxon>
        <taxon>Pezizomycotina</taxon>
        <taxon>Sordariomycetes</taxon>
        <taxon>Hypocreomycetidae</taxon>
        <taxon>Hypocreales</taxon>
        <taxon>Nectriaceae</taxon>
        <taxon>Fusarium</taxon>
        <taxon>Fusarium oxysporum species complex</taxon>
    </lineage>
</organism>
<dbReference type="EMBL" id="KK034902">
    <property type="protein sequence ID" value="EXL63672.1"/>
    <property type="molecule type" value="Genomic_DNA"/>
</dbReference>
<sequence>MPITPYLSRHMPMSLVCLSFSLHPALLRRPVILWNSQKTSRRHSRIPTLC</sequence>
<dbReference type="HOGENOM" id="CLU_3125135_0_0_1"/>
<dbReference type="Proteomes" id="UP000030676">
    <property type="component" value="Unassembled WGS sequence"/>
</dbReference>
<reference evidence="1" key="1">
    <citation type="submission" date="2011-11" db="EMBL/GenBank/DDBJ databases">
        <title>The Genome Sequence of Fusarium oxysporum PHW808.</title>
        <authorList>
            <consortium name="The Broad Institute Genome Sequencing Platform"/>
            <person name="Ma L.-J."/>
            <person name="Gale L.R."/>
            <person name="Schwartz D.C."/>
            <person name="Zhou S."/>
            <person name="Corby-Kistler H."/>
            <person name="Young S.K."/>
            <person name="Zeng Q."/>
            <person name="Gargeya S."/>
            <person name="Fitzgerald M."/>
            <person name="Haas B."/>
            <person name="Abouelleil A."/>
            <person name="Alvarado L."/>
            <person name="Arachchi H.M."/>
            <person name="Berlin A."/>
            <person name="Brown A."/>
            <person name="Chapman S.B."/>
            <person name="Chen Z."/>
            <person name="Dunbar C."/>
            <person name="Freedman E."/>
            <person name="Gearin G."/>
            <person name="Goldberg J."/>
            <person name="Griggs A."/>
            <person name="Gujja S."/>
            <person name="Heiman D."/>
            <person name="Howarth C."/>
            <person name="Larson L."/>
            <person name="Lui A."/>
            <person name="MacDonald P.J.P."/>
            <person name="Montmayeur A."/>
            <person name="Murphy C."/>
            <person name="Neiman D."/>
            <person name="Pearson M."/>
            <person name="Priest M."/>
            <person name="Roberts A."/>
            <person name="Saif S."/>
            <person name="Shea T."/>
            <person name="Shenoy N."/>
            <person name="Sisk P."/>
            <person name="Stolte C."/>
            <person name="Sykes S."/>
            <person name="Wortman J."/>
            <person name="Nusbaum C."/>
            <person name="Birren B."/>
        </authorList>
    </citation>
    <scope>NUCLEOTIDE SEQUENCE [LARGE SCALE GENOMIC DNA]</scope>
    <source>
        <strain evidence="1">54008</strain>
    </source>
</reference>
<reference evidence="1" key="2">
    <citation type="submission" date="2014-03" db="EMBL/GenBank/DDBJ databases">
        <title>The Genome Annotation of Fusarium oxysporum PHW808.</title>
        <authorList>
            <consortium name="The Broad Institute Genomics Platform"/>
            <person name="Ma L.-J."/>
            <person name="Corby-Kistler H."/>
            <person name="Broz K."/>
            <person name="Gale L.R."/>
            <person name="Jonkers W."/>
            <person name="O'Donnell K."/>
            <person name="Ploetz R."/>
            <person name="Steinberg C."/>
            <person name="Schwartz D.C."/>
            <person name="VanEtten H."/>
            <person name="Zhou S."/>
            <person name="Young S.K."/>
            <person name="Zeng Q."/>
            <person name="Gargeya S."/>
            <person name="Fitzgerald M."/>
            <person name="Abouelleil A."/>
            <person name="Alvarado L."/>
            <person name="Chapman S.B."/>
            <person name="Gainer-Dewar J."/>
            <person name="Goldberg J."/>
            <person name="Griggs A."/>
            <person name="Gujja S."/>
            <person name="Hansen M."/>
            <person name="Howarth C."/>
            <person name="Imamovic A."/>
            <person name="Ireland A."/>
            <person name="Larimer J."/>
            <person name="McCowan C."/>
            <person name="Murphy C."/>
            <person name="Pearson M."/>
            <person name="Poon T.W."/>
            <person name="Priest M."/>
            <person name="Roberts A."/>
            <person name="Saif S."/>
            <person name="Shea T."/>
            <person name="Sykes S."/>
            <person name="Wortman J."/>
            <person name="Nusbaum C."/>
            <person name="Birren B."/>
        </authorList>
    </citation>
    <scope>NUCLEOTIDE SEQUENCE</scope>
    <source>
        <strain evidence="1">54008</strain>
    </source>
</reference>